<dbReference type="AlphaFoldDB" id="A0A1V6P6M1"/>
<evidence type="ECO:0000256" key="6">
    <source>
        <dbReference type="ARBA" id="ARBA00022679"/>
    </source>
</evidence>
<evidence type="ECO:0000256" key="9">
    <source>
        <dbReference type="ARBA" id="ARBA00022989"/>
    </source>
</evidence>
<evidence type="ECO:0000313" key="14">
    <source>
        <dbReference type="Proteomes" id="UP000191522"/>
    </source>
</evidence>
<gene>
    <name evidence="13" type="ORF">PENDEC_c020G01207</name>
</gene>
<proteinExistence type="predicted"/>
<dbReference type="OMA" id="CKLIIDW"/>
<dbReference type="EMBL" id="MDYL01000020">
    <property type="protein sequence ID" value="OQD72641.1"/>
    <property type="molecule type" value="Genomic_DNA"/>
</dbReference>
<evidence type="ECO:0000256" key="4">
    <source>
        <dbReference type="ARBA" id="ARBA00015841"/>
    </source>
</evidence>
<evidence type="ECO:0000256" key="11">
    <source>
        <dbReference type="ARBA" id="ARBA00024899"/>
    </source>
</evidence>
<dbReference type="FunFam" id="3.40.50.2000:FF:000162">
    <property type="entry name" value="Beta-1,4-mannosyltransferase (Alg1), putative"/>
    <property type="match status" value="1"/>
</dbReference>
<dbReference type="Proteomes" id="UP000191522">
    <property type="component" value="Unassembled WGS sequence"/>
</dbReference>
<dbReference type="InterPro" id="IPR026051">
    <property type="entry name" value="ALG1-like"/>
</dbReference>
<keyword evidence="14" id="KW-1185">Reference proteome</keyword>
<comment type="subcellular location">
    <subcellularLocation>
        <location evidence="1">Endoplasmic reticulum membrane</location>
        <topology evidence="1">Single-pass membrane protein</topology>
    </subcellularLocation>
</comment>
<comment type="pathway">
    <text evidence="2">Protein modification; protein glycosylation.</text>
</comment>
<dbReference type="PANTHER" id="PTHR13036">
    <property type="entry name" value="BETA1,4 MANNOSYLTRANSFERASE"/>
    <property type="match status" value="1"/>
</dbReference>
<keyword evidence="8" id="KW-0256">Endoplasmic reticulum</keyword>
<dbReference type="GO" id="GO:0004578">
    <property type="term" value="F:chitobiosyldiphosphodolichol beta-mannosyltransferase activity"/>
    <property type="evidence" value="ECO:0007669"/>
    <property type="project" value="UniProtKB-EC"/>
</dbReference>
<keyword evidence="9 12" id="KW-1133">Transmembrane helix</keyword>
<evidence type="ECO:0000256" key="10">
    <source>
        <dbReference type="ARBA" id="ARBA00023136"/>
    </source>
</evidence>
<accession>A0A1V6P6M1</accession>
<evidence type="ECO:0000256" key="2">
    <source>
        <dbReference type="ARBA" id="ARBA00004922"/>
    </source>
</evidence>
<evidence type="ECO:0000313" key="13">
    <source>
        <dbReference type="EMBL" id="OQD72641.1"/>
    </source>
</evidence>
<dbReference type="CDD" id="cd03816">
    <property type="entry name" value="GT33_ALG1-like"/>
    <property type="match status" value="1"/>
</dbReference>
<evidence type="ECO:0000256" key="12">
    <source>
        <dbReference type="SAM" id="Phobius"/>
    </source>
</evidence>
<dbReference type="SUPFAM" id="SSF53756">
    <property type="entry name" value="UDP-Glycosyltransferase/glycogen phosphorylase"/>
    <property type="match status" value="1"/>
</dbReference>
<reference evidence="14" key="1">
    <citation type="journal article" date="2017" name="Nat. Microbiol.">
        <title>Global analysis of biosynthetic gene clusters reveals vast potential of secondary metabolite production in Penicillium species.</title>
        <authorList>
            <person name="Nielsen J.C."/>
            <person name="Grijseels S."/>
            <person name="Prigent S."/>
            <person name="Ji B."/>
            <person name="Dainat J."/>
            <person name="Nielsen K.F."/>
            <person name="Frisvad J.C."/>
            <person name="Workman M."/>
            <person name="Nielsen J."/>
        </authorList>
    </citation>
    <scope>NUCLEOTIDE SEQUENCE [LARGE SCALE GENOMIC DNA]</scope>
    <source>
        <strain evidence="14">IBT 11843</strain>
    </source>
</reference>
<dbReference type="PANTHER" id="PTHR13036:SF0">
    <property type="entry name" value="CHITOBIOSYLDIPHOSPHODOLICHOL BETA-MANNOSYLTRANSFERASE"/>
    <property type="match status" value="1"/>
</dbReference>
<evidence type="ECO:0000256" key="3">
    <source>
        <dbReference type="ARBA" id="ARBA00012611"/>
    </source>
</evidence>
<dbReference type="EC" id="2.4.1.142" evidence="3"/>
<dbReference type="GO" id="GO:0005789">
    <property type="term" value="C:endoplasmic reticulum membrane"/>
    <property type="evidence" value="ECO:0007669"/>
    <property type="project" value="UniProtKB-SubCell"/>
</dbReference>
<keyword evidence="6" id="KW-0808">Transferase</keyword>
<dbReference type="Gene3D" id="3.40.50.2000">
    <property type="entry name" value="Glycogen Phosphorylase B"/>
    <property type="match status" value="1"/>
</dbReference>
<comment type="function">
    <text evidence="11">Participates in the formation of the lipid-linked precursor oligosaccharide for N-glycosylation. Involved in assembling the dolichol-pyrophosphate-GlcNAc(2)-Man(5) intermediate on the cytoplasmic surface of the ER.</text>
</comment>
<keyword evidence="7 12" id="KW-0812">Transmembrane</keyword>
<dbReference type="OrthoDB" id="614844at2759"/>
<sequence>MIESLISIVFCLSSALTVLILLLPSQYDPATQKGKPSVQILVLGDIGRSPRMQYHALSIANHGGKVVIIGYKESDPHPDIVSHRNITIVPLRPHPAILQTSNKLLFTIYGPLKVLFQIAYLWKCLAYTVTPSRWLLVQNPPSIPTLAIASLSSFLRQTRLVIDWHNFGYSLLALKLGHNHPLVKLSIWYETTLCRSASAHLCVTDAMGSVLKKKFELQAPIFCLHDRPASHFRPINNPDERIEFLNTLPETKPVRAPLTEGRLRVLVSSTSWTPDEDFSVLIDALLQYSELATAKPALPEVLAIITGKGPQKEMYLQKIAALEAAGRLGKVTIRTAWLSVPDYAQLLASASLGVSLHTSSSGVDLPMKVVDMFGAGLPVVGWNRFEAWPELVTEGVNGMGFGSSTELTERLTELFGDNKRLETLRAGAQNESIRRWDNEWDPIMGKLLGLT</sequence>
<comment type="caution">
    <text evidence="13">The sequence shown here is derived from an EMBL/GenBank/DDBJ whole genome shotgun (WGS) entry which is preliminary data.</text>
</comment>
<protein>
    <recommendedName>
        <fullName evidence="4">Chitobiosyldiphosphodolichol beta-mannosyltransferase</fullName>
        <ecNumber evidence="3">2.4.1.142</ecNumber>
    </recommendedName>
</protein>
<name>A0A1V6P6M1_PENDC</name>
<organism evidence="13 14">
    <name type="scientific">Penicillium decumbens</name>
    <dbReference type="NCBI Taxonomy" id="69771"/>
    <lineage>
        <taxon>Eukaryota</taxon>
        <taxon>Fungi</taxon>
        <taxon>Dikarya</taxon>
        <taxon>Ascomycota</taxon>
        <taxon>Pezizomycotina</taxon>
        <taxon>Eurotiomycetes</taxon>
        <taxon>Eurotiomycetidae</taxon>
        <taxon>Eurotiales</taxon>
        <taxon>Aspergillaceae</taxon>
        <taxon>Penicillium</taxon>
    </lineage>
</organism>
<evidence type="ECO:0000256" key="7">
    <source>
        <dbReference type="ARBA" id="ARBA00022692"/>
    </source>
</evidence>
<evidence type="ECO:0000256" key="1">
    <source>
        <dbReference type="ARBA" id="ARBA00004389"/>
    </source>
</evidence>
<keyword evidence="10 12" id="KW-0472">Membrane</keyword>
<feature type="transmembrane region" description="Helical" evidence="12">
    <location>
        <begin position="6"/>
        <end position="23"/>
    </location>
</feature>
<dbReference type="STRING" id="69771.A0A1V6P6M1"/>
<dbReference type="Pfam" id="PF13692">
    <property type="entry name" value="Glyco_trans_1_4"/>
    <property type="match status" value="1"/>
</dbReference>
<keyword evidence="5" id="KW-0328">Glycosyltransferase</keyword>
<evidence type="ECO:0000256" key="8">
    <source>
        <dbReference type="ARBA" id="ARBA00022824"/>
    </source>
</evidence>
<evidence type="ECO:0000256" key="5">
    <source>
        <dbReference type="ARBA" id="ARBA00022676"/>
    </source>
</evidence>